<organism evidence="2 3">
    <name type="scientific">Pelotomaculum isophthalicicum JI</name>
    <dbReference type="NCBI Taxonomy" id="947010"/>
    <lineage>
        <taxon>Bacteria</taxon>
        <taxon>Bacillati</taxon>
        <taxon>Bacillota</taxon>
        <taxon>Clostridia</taxon>
        <taxon>Eubacteriales</taxon>
        <taxon>Desulfotomaculaceae</taxon>
        <taxon>Pelotomaculum</taxon>
    </lineage>
</organism>
<dbReference type="Proteomes" id="UP001154312">
    <property type="component" value="Unassembled WGS sequence"/>
</dbReference>
<dbReference type="Gene3D" id="3.40.50.720">
    <property type="entry name" value="NAD(P)-binding Rossmann-like Domain"/>
    <property type="match status" value="1"/>
</dbReference>
<gene>
    <name evidence="2" type="ORF">L7E55_05580</name>
</gene>
<dbReference type="PANTHER" id="PTHR43245">
    <property type="entry name" value="BIFUNCTIONAL POLYMYXIN RESISTANCE PROTEIN ARNA"/>
    <property type="match status" value="1"/>
</dbReference>
<dbReference type="PRINTS" id="PR01713">
    <property type="entry name" value="NUCEPIMERASE"/>
</dbReference>
<dbReference type="PANTHER" id="PTHR43245:SF13">
    <property type="entry name" value="UDP-D-APIOSE_UDP-D-XYLOSE SYNTHASE 2"/>
    <property type="match status" value="1"/>
</dbReference>
<proteinExistence type="predicted"/>
<dbReference type="AlphaFoldDB" id="A0A9X4H379"/>
<protein>
    <submittedName>
        <fullName evidence="2">NAD-dependent epimerase/dehydratase family protein</fullName>
    </submittedName>
</protein>
<evidence type="ECO:0000259" key="1">
    <source>
        <dbReference type="Pfam" id="PF01370"/>
    </source>
</evidence>
<dbReference type="RefSeq" id="WP_277443083.1">
    <property type="nucleotide sequence ID" value="NZ_JAKOAV010000007.1"/>
</dbReference>
<dbReference type="EMBL" id="JAKOAV010000007">
    <property type="protein sequence ID" value="MDF9407833.1"/>
    <property type="molecule type" value="Genomic_DNA"/>
</dbReference>
<dbReference type="Gene3D" id="3.90.25.10">
    <property type="entry name" value="UDP-galactose 4-epimerase, domain 1"/>
    <property type="match status" value="1"/>
</dbReference>
<evidence type="ECO:0000313" key="3">
    <source>
        <dbReference type="Proteomes" id="UP001154312"/>
    </source>
</evidence>
<evidence type="ECO:0000313" key="2">
    <source>
        <dbReference type="EMBL" id="MDF9407833.1"/>
    </source>
</evidence>
<dbReference type="InterPro" id="IPR001509">
    <property type="entry name" value="Epimerase_deHydtase"/>
</dbReference>
<sequence>MKALRCTVLGANGFIGGYLCKELVALTDQVNAFDCVFNNKLLNELAGKIHLYPGDISNDFSLEEVISNTDILFHLAYTTTPSTSDADIIYDITSNLISTIKILIMCVKHKVKKIIFPSSGGTVYGIHSADTAIKEDFATHPISSYGATKVAIEKYLYIFEKKYGLKYIILRLANPYGPKFTGFSQGVIPAFIRYILDGKPLYVWGNGEVIRDYIYIDDVISAFVKSINYQGEERLFNIGSGVGLSINQLINILERCEGKKLTVNYQKPRTCDVPSVYLDISKAKEHLNWFPVVDIENGIRMTYEYMKQYLHVIN</sequence>
<accession>A0A9X4H379</accession>
<dbReference type="Pfam" id="PF01370">
    <property type="entry name" value="Epimerase"/>
    <property type="match status" value="1"/>
</dbReference>
<dbReference type="SUPFAM" id="SSF51735">
    <property type="entry name" value="NAD(P)-binding Rossmann-fold domains"/>
    <property type="match status" value="1"/>
</dbReference>
<dbReference type="InterPro" id="IPR036291">
    <property type="entry name" value="NAD(P)-bd_dom_sf"/>
</dbReference>
<dbReference type="InterPro" id="IPR050177">
    <property type="entry name" value="Lipid_A_modif_metabolic_enz"/>
</dbReference>
<reference evidence="2" key="1">
    <citation type="submission" date="2022-02" db="EMBL/GenBank/DDBJ databases">
        <authorList>
            <person name="Leng L."/>
        </authorList>
    </citation>
    <scope>NUCLEOTIDE SEQUENCE</scope>
    <source>
        <strain evidence="2">JI</strain>
    </source>
</reference>
<comment type="caution">
    <text evidence="2">The sequence shown here is derived from an EMBL/GenBank/DDBJ whole genome shotgun (WGS) entry which is preliminary data.</text>
</comment>
<keyword evidence="3" id="KW-1185">Reference proteome</keyword>
<feature type="domain" description="NAD-dependent epimerase/dehydratase" evidence="1">
    <location>
        <begin position="7"/>
        <end position="239"/>
    </location>
</feature>
<name>A0A9X4H379_9FIRM</name>